<evidence type="ECO:0000313" key="4">
    <source>
        <dbReference type="Proteomes" id="UP001268036"/>
    </source>
</evidence>
<reference evidence="3" key="1">
    <citation type="submission" date="2023-08" db="EMBL/GenBank/DDBJ databases">
        <title>Functional and genomic diversity of the sorghum phyllosphere microbiome.</title>
        <authorList>
            <person name="Shade A."/>
        </authorList>
    </citation>
    <scope>NUCLEOTIDE SEQUENCE</scope>
    <source>
        <strain evidence="3">SORGH_AS_0201</strain>
    </source>
</reference>
<dbReference type="Pfam" id="PF14258">
    <property type="entry name" value="DUF4350"/>
    <property type="match status" value="1"/>
</dbReference>
<dbReference type="EMBL" id="JAVJAF010000001">
    <property type="protein sequence ID" value="MDR6235552.1"/>
    <property type="molecule type" value="Genomic_DNA"/>
</dbReference>
<keyword evidence="1" id="KW-0732">Signal</keyword>
<dbReference type="InterPro" id="IPR029062">
    <property type="entry name" value="Class_I_gatase-like"/>
</dbReference>
<proteinExistence type="predicted"/>
<sequence>MRSADRPSLRARYRLAGLRLSAAVFALALSCAAPAQQEPLSCPLPPQSDSGPASLRLTHQALDSQAARQIAMQLAKASGDSAEPLALATAYLQHFGSQVHHEPPAQLDALPPKGVLLWLAGNSPLADTQAQQLLDWVEAGGHLVAIADDSTLALSATLGVRPMPTRELGSVPQPIMALPLWPSLTQLYLAEDDAPAYLGFDDSRHLYDVGDQAVAWASSASATHMLLLPWGEGSVTLLSDTELWNNAHLPQYDNAWLLWYLTQGAPVAIIAPLPPVPLWQQALQRFGLAAGLSLMALFIWHWHSQGSPFPRWRARKEHWPDLIALLQRDILRELQRQRPEFAQQGVAERWQYLARLSGLTTRLVGEAMRPCPARASRKAFTRRIAQLRQLRLALRPLSPRTPDDRHLPS</sequence>
<dbReference type="Proteomes" id="UP001268036">
    <property type="component" value="Unassembled WGS sequence"/>
</dbReference>
<feature type="domain" description="DUF4350" evidence="2">
    <location>
        <begin position="91"/>
        <end position="262"/>
    </location>
</feature>
<dbReference type="PROSITE" id="PS51257">
    <property type="entry name" value="PROKAR_LIPOPROTEIN"/>
    <property type="match status" value="1"/>
</dbReference>
<evidence type="ECO:0000313" key="3">
    <source>
        <dbReference type="EMBL" id="MDR6235552.1"/>
    </source>
</evidence>
<dbReference type="AlphaFoldDB" id="A0AAJ2BSK4"/>
<name>A0AAJ2BSK4_9PSED</name>
<gene>
    <name evidence="3" type="ORF">QE440_003293</name>
</gene>
<dbReference type="SUPFAM" id="SSF52317">
    <property type="entry name" value="Class I glutamine amidotransferase-like"/>
    <property type="match status" value="1"/>
</dbReference>
<dbReference type="RefSeq" id="WP_309760288.1">
    <property type="nucleotide sequence ID" value="NZ_JAVJAF010000001.1"/>
</dbReference>
<evidence type="ECO:0000259" key="2">
    <source>
        <dbReference type="Pfam" id="PF14258"/>
    </source>
</evidence>
<organism evidence="3 4">
    <name type="scientific">Pseudomonas oryzihabitans</name>
    <dbReference type="NCBI Taxonomy" id="47885"/>
    <lineage>
        <taxon>Bacteria</taxon>
        <taxon>Pseudomonadati</taxon>
        <taxon>Pseudomonadota</taxon>
        <taxon>Gammaproteobacteria</taxon>
        <taxon>Pseudomonadales</taxon>
        <taxon>Pseudomonadaceae</taxon>
        <taxon>Pseudomonas</taxon>
    </lineage>
</organism>
<comment type="caution">
    <text evidence="3">The sequence shown here is derived from an EMBL/GenBank/DDBJ whole genome shotgun (WGS) entry which is preliminary data.</text>
</comment>
<evidence type="ECO:0000256" key="1">
    <source>
        <dbReference type="SAM" id="SignalP"/>
    </source>
</evidence>
<feature type="signal peptide" evidence="1">
    <location>
        <begin position="1"/>
        <end position="35"/>
    </location>
</feature>
<feature type="chain" id="PRO_5042497781" description="DUF4350 domain-containing protein" evidence="1">
    <location>
        <begin position="36"/>
        <end position="409"/>
    </location>
</feature>
<dbReference type="InterPro" id="IPR025646">
    <property type="entry name" value="DUF4350"/>
</dbReference>
<protein>
    <recommendedName>
        <fullName evidence="2">DUF4350 domain-containing protein</fullName>
    </recommendedName>
</protein>
<accession>A0AAJ2BSK4</accession>